<keyword evidence="2" id="KW-1185">Reference proteome</keyword>
<dbReference type="Proteomes" id="UP000315369">
    <property type="component" value="Unassembled WGS sequence"/>
</dbReference>
<dbReference type="InterPro" id="IPR036624">
    <property type="entry name" value="Hcp1-lik_sf"/>
</dbReference>
<dbReference type="NCBIfam" id="TIGR03344">
    <property type="entry name" value="VI_effect_Hcp1"/>
    <property type="match status" value="1"/>
</dbReference>
<dbReference type="AlphaFoldDB" id="A0A540WMS3"/>
<dbReference type="RefSeq" id="WP_141647907.1">
    <property type="nucleotide sequence ID" value="NZ_VIFM01000265.1"/>
</dbReference>
<dbReference type="PANTHER" id="PTHR34319:SF7">
    <property type="entry name" value="HNH ENDONUCLEASE DOMAIN-CONTAINING PROTEIN"/>
    <property type="match status" value="1"/>
</dbReference>
<dbReference type="InterPro" id="IPR052947">
    <property type="entry name" value="T6SS_Hcp1_domain"/>
</dbReference>
<dbReference type="Gene3D" id="2.30.110.20">
    <property type="entry name" value="Hcp1-like"/>
    <property type="match status" value="1"/>
</dbReference>
<comment type="caution">
    <text evidence="1">The sequence shown here is derived from an EMBL/GenBank/DDBJ whole genome shotgun (WGS) entry which is preliminary data.</text>
</comment>
<reference evidence="1 2" key="1">
    <citation type="submission" date="2019-06" db="EMBL/GenBank/DDBJ databases">
        <authorList>
            <person name="Livingstone P."/>
            <person name="Whitworth D."/>
        </authorList>
    </citation>
    <scope>NUCLEOTIDE SEQUENCE [LARGE SCALE GENOMIC DNA]</scope>
    <source>
        <strain evidence="1 2">AM401</strain>
    </source>
</reference>
<gene>
    <name evidence="1" type="primary">hcp</name>
    <name evidence="1" type="ORF">FJV41_40150</name>
</gene>
<sequence length="163" mass="18207">MAESVFVYLKANGQDIAGESTQTSLGREGAIEAIYYEQKVFTAREAGSGLAVGRRQYEGITIRKRIDKASPLLMKALCENTVIEATFKFFRPNPSGDGTTEQFYTTSIKKARINSIKQFVPDAFVPTSSNSPPLEELNIVFHTINWTYSNGGQTHEDTWDTQR</sequence>
<dbReference type="EMBL" id="VIFM01000265">
    <property type="protein sequence ID" value="TQF10295.1"/>
    <property type="molecule type" value="Genomic_DNA"/>
</dbReference>
<protein>
    <submittedName>
        <fullName evidence="1">Type VI secretion system tube protein Hcp</fullName>
    </submittedName>
</protein>
<proteinExistence type="predicted"/>
<dbReference type="SUPFAM" id="SSF141452">
    <property type="entry name" value="Hcp1-like"/>
    <property type="match status" value="1"/>
</dbReference>
<name>A0A540WMS3_9BACT</name>
<evidence type="ECO:0000313" key="1">
    <source>
        <dbReference type="EMBL" id="TQF10295.1"/>
    </source>
</evidence>
<evidence type="ECO:0000313" key="2">
    <source>
        <dbReference type="Proteomes" id="UP000315369"/>
    </source>
</evidence>
<dbReference type="InterPro" id="IPR008514">
    <property type="entry name" value="T6SS_Hcp"/>
</dbReference>
<dbReference type="OrthoDB" id="119701at2"/>
<accession>A0A540WMS3</accession>
<organism evidence="1 2">
    <name type="scientific">Myxococcus llanfairpwllgwyngyllgogerychwyrndrobwllllantysiliogogogochensis</name>
    <dbReference type="NCBI Taxonomy" id="2590453"/>
    <lineage>
        <taxon>Bacteria</taxon>
        <taxon>Pseudomonadati</taxon>
        <taxon>Myxococcota</taxon>
        <taxon>Myxococcia</taxon>
        <taxon>Myxococcales</taxon>
        <taxon>Cystobacterineae</taxon>
        <taxon>Myxococcaceae</taxon>
        <taxon>Myxococcus</taxon>
    </lineage>
</organism>
<dbReference type="PANTHER" id="PTHR34319">
    <property type="entry name" value="MAJOR EXPORTED PROTEIN"/>
    <property type="match status" value="1"/>
</dbReference>
<dbReference type="Pfam" id="PF05638">
    <property type="entry name" value="T6SS_HCP"/>
    <property type="match status" value="1"/>
</dbReference>